<reference evidence="3" key="3">
    <citation type="submission" date="2024-06" db="EMBL/GenBank/DDBJ databases">
        <authorList>
            <person name="Zeng C."/>
        </authorList>
    </citation>
    <scope>NUCLEOTIDE SEQUENCE [LARGE SCALE GENOMIC DNA]</scope>
    <source>
        <strain evidence="3">ZCY20-5</strain>
    </source>
</reference>
<keyword evidence="3" id="KW-1185">Reference proteome</keyword>
<accession>A0AA97DAW3</accession>
<dbReference type="Pfam" id="PF06074">
    <property type="entry name" value="Portal_Mu"/>
    <property type="match status" value="1"/>
</dbReference>
<sequence>MPQEIGRVGQKRYAGVFYEEFLSELSGTRGIETFKEMANNDDIIFAMLYAIEMLLRQTEFNVEPASSKSVDKDAAEFVEGCMNDMQATWQDTLSEILSFITYGWSYHEIVYKRRCGRSKDPRYSSKYDDRLIGWRKLPVRSQDTLSRWEYDPVTDELRGMVQVAPPDYAEVLVPIEKALHFRTRSAKENPEGRSVLRGAYRDWYFKKRMQEIEGIGVERDLAGFPVMHAPPGVDIWDRDDPEMVKMLANAERIVTSIRRDTQEGIVLPDGWGLELLSAGGKRNFDTNQIIDRYDKRIAMTTLSDFILLGQQSTGSFALSSNKTELFGTAMGTYLDIVCDVFNTQAIPRLVDLNAEHFAGFTDYPRMTHGDIEDVDLTALGGFLNQVVGCGALIPDEGLDDYLRQAAHLPERVDNYVPPTPPVDNDVGGNAARNVENDETDPLDGEDS</sequence>
<dbReference type="AlphaFoldDB" id="A0AA97DAW3"/>
<evidence type="ECO:0000313" key="2">
    <source>
        <dbReference type="EMBL" id="WOC33469.1"/>
    </source>
</evidence>
<evidence type="ECO:0000256" key="1">
    <source>
        <dbReference type="SAM" id="MobiDB-lite"/>
    </source>
</evidence>
<evidence type="ECO:0000313" key="3">
    <source>
        <dbReference type="Proteomes" id="UP001300604"/>
    </source>
</evidence>
<dbReference type="RefSeq" id="WP_275846546.1">
    <property type="nucleotide sequence ID" value="NZ_CP135996.1"/>
</dbReference>
<proteinExistence type="predicted"/>
<dbReference type="Proteomes" id="UP001300604">
    <property type="component" value="Chromosome"/>
</dbReference>
<dbReference type="KEGG" id="carl:PXC00_06275"/>
<feature type="compositionally biased region" description="Acidic residues" evidence="1">
    <location>
        <begin position="436"/>
        <end position="447"/>
    </location>
</feature>
<reference evidence="2 3" key="1">
    <citation type="submission" date="2024-06" db="EMBL/GenBank/DDBJ databases">
        <title>Caproicibacterium argilliputei sp. nov, a novel caproic acid producing anaerobic bacterium isolated from pit mud.</title>
        <authorList>
            <person name="Xia S."/>
        </authorList>
    </citation>
    <scope>NUCLEOTIDE SEQUENCE [LARGE SCALE GENOMIC DNA]</scope>
    <source>
        <strain evidence="2 3">ZCY20-5</strain>
    </source>
</reference>
<dbReference type="InterPro" id="IPR009279">
    <property type="entry name" value="Portal_Mu"/>
</dbReference>
<feature type="region of interest" description="Disordered" evidence="1">
    <location>
        <begin position="412"/>
        <end position="447"/>
    </location>
</feature>
<gene>
    <name evidence="2" type="ORF">PXC00_06275</name>
</gene>
<protein>
    <recommendedName>
        <fullName evidence="4">Mu-like prophage protein gp29</fullName>
    </recommendedName>
</protein>
<organism evidence="2 3">
    <name type="scientific">Caproicibacterium argilliputei</name>
    <dbReference type="NCBI Taxonomy" id="3030016"/>
    <lineage>
        <taxon>Bacteria</taxon>
        <taxon>Bacillati</taxon>
        <taxon>Bacillota</taxon>
        <taxon>Clostridia</taxon>
        <taxon>Eubacteriales</taxon>
        <taxon>Oscillospiraceae</taxon>
        <taxon>Caproicibacterium</taxon>
    </lineage>
</organism>
<evidence type="ECO:0008006" key="4">
    <source>
        <dbReference type="Google" id="ProtNLM"/>
    </source>
</evidence>
<dbReference type="EMBL" id="CP135996">
    <property type="protein sequence ID" value="WOC33469.1"/>
    <property type="molecule type" value="Genomic_DNA"/>
</dbReference>
<name>A0AA97DAW3_9FIRM</name>
<reference evidence="3" key="2">
    <citation type="submission" date="2024-06" db="EMBL/GenBank/DDBJ databases">
        <title>Caproicibacterium argilliputei sp. nov, a novel caproic acid producing anaerobic bacterium isolated from pit mud.</title>
        <authorList>
            <person name="Zeng C."/>
        </authorList>
    </citation>
    <scope>NUCLEOTIDE SEQUENCE [LARGE SCALE GENOMIC DNA]</scope>
    <source>
        <strain evidence="3">ZCY20-5</strain>
    </source>
</reference>